<accession>B5D3M1</accession>
<dbReference type="PANTHER" id="PTHR37833">
    <property type="entry name" value="LIPOPROTEIN-RELATED"/>
    <property type="match status" value="1"/>
</dbReference>
<dbReference type="eggNOG" id="ENOG5032WRH">
    <property type="taxonomic scope" value="Bacteria"/>
</dbReference>
<dbReference type="EMBL" id="ABQC02000024">
    <property type="protein sequence ID" value="EDY94171.1"/>
    <property type="molecule type" value="Genomic_DNA"/>
</dbReference>
<protein>
    <recommendedName>
        <fullName evidence="4">DUF1573 domain-containing protein</fullName>
    </recommendedName>
</protein>
<keyword evidence="1" id="KW-0732">Signal</keyword>
<dbReference type="InterPro" id="IPR013783">
    <property type="entry name" value="Ig-like_fold"/>
</dbReference>
<evidence type="ECO:0000313" key="2">
    <source>
        <dbReference type="EMBL" id="EDY94171.1"/>
    </source>
</evidence>
<dbReference type="HOGENOM" id="CLU_1025476_0_0_10"/>
<evidence type="ECO:0000256" key="1">
    <source>
        <dbReference type="SAM" id="SignalP"/>
    </source>
</evidence>
<comment type="caution">
    <text evidence="2">The sequence shown here is derived from an EMBL/GenBank/DDBJ whole genome shotgun (WGS) entry which is preliminary data.</text>
</comment>
<evidence type="ECO:0000313" key="3">
    <source>
        <dbReference type="Proteomes" id="UP000003452"/>
    </source>
</evidence>
<organism evidence="2 3">
    <name type="scientific">Phocaeicola plebeius (strain DSM 17135 / JCM 12973 / CCUG 54634 / M2)</name>
    <name type="common">Bacteroides plebeius</name>
    <dbReference type="NCBI Taxonomy" id="484018"/>
    <lineage>
        <taxon>Bacteria</taxon>
        <taxon>Pseudomonadati</taxon>
        <taxon>Bacteroidota</taxon>
        <taxon>Bacteroidia</taxon>
        <taxon>Bacteroidales</taxon>
        <taxon>Bacteroidaceae</taxon>
        <taxon>Phocaeicola</taxon>
    </lineage>
</organism>
<sequence>MRTVIIWMFILLSVSSLMAQKAFSQKELDAVLNPVLVEHAEEMLRFERMEINAGTLSEDDKPQVFAFICTNIGTEKVVVTKITTTCGCTNAQIDSPIINPGEKAMIRLTYNPFGQPGTIYTRAFVYASISEKRPVAALTILGKVTPSAALWKDYRYTMGHLKIRAKTLNMGTVTSTMRKVERIACANAGSAPLKIGAVKGFLPEFLSLRTEPEVLEPAQEGFLIVELDGKKLFEQKGQKSFSILLDGISGRPSDRTIKISMDIK</sequence>
<dbReference type="InterPro" id="IPR011467">
    <property type="entry name" value="DUF1573"/>
</dbReference>
<dbReference type="RefSeq" id="WP_007564104.1">
    <property type="nucleotide sequence ID" value="NZ_DS990134.1"/>
</dbReference>
<feature type="signal peptide" evidence="1">
    <location>
        <begin position="1"/>
        <end position="19"/>
    </location>
</feature>
<dbReference type="Proteomes" id="UP000003452">
    <property type="component" value="Unassembled WGS sequence"/>
</dbReference>
<evidence type="ECO:0008006" key="4">
    <source>
        <dbReference type="Google" id="ProtNLM"/>
    </source>
</evidence>
<dbReference type="GeneID" id="43186269"/>
<reference evidence="2 3" key="1">
    <citation type="submission" date="2008-08" db="EMBL/GenBank/DDBJ databases">
        <title>Draft genome sequence of Bacteroides plebeius (DSM 17135).</title>
        <authorList>
            <person name="Sudarsanam P."/>
            <person name="Ley R."/>
            <person name="Guruge J."/>
            <person name="Turnbaugh P.J."/>
            <person name="Mahowald M."/>
            <person name="Liep D."/>
            <person name="Gordon J."/>
        </authorList>
    </citation>
    <scope>NUCLEOTIDE SEQUENCE [LARGE SCALE GENOMIC DNA]</scope>
    <source>
        <strain evidence="3">DSM 17135 / JCM 12973 / M2</strain>
    </source>
</reference>
<gene>
    <name evidence="2" type="ORF">BACPLE_03615</name>
</gene>
<dbReference type="Gene3D" id="2.60.40.10">
    <property type="entry name" value="Immunoglobulins"/>
    <property type="match status" value="1"/>
</dbReference>
<dbReference type="PANTHER" id="PTHR37833:SF1">
    <property type="entry name" value="SIGNAL PEPTIDE PROTEIN"/>
    <property type="match status" value="1"/>
</dbReference>
<proteinExistence type="predicted"/>
<feature type="chain" id="PRO_5002830853" description="DUF1573 domain-containing protein" evidence="1">
    <location>
        <begin position="20"/>
        <end position="264"/>
    </location>
</feature>
<dbReference type="Pfam" id="PF07610">
    <property type="entry name" value="DUF1573"/>
    <property type="match status" value="1"/>
</dbReference>
<dbReference type="OrthoDB" id="1082600at2"/>
<dbReference type="AlphaFoldDB" id="B5D3M1"/>
<name>B5D3M1_PHOPM</name>
<reference evidence="2 3" key="2">
    <citation type="submission" date="2008-08" db="EMBL/GenBank/DDBJ databases">
        <authorList>
            <person name="Fulton L."/>
            <person name="Clifton S."/>
            <person name="Fulton B."/>
            <person name="Xu J."/>
            <person name="Minx P."/>
            <person name="Pepin K.H."/>
            <person name="Johnson M."/>
            <person name="Thiruvilangam P."/>
            <person name="Bhonagiri V."/>
            <person name="Nash W.E."/>
            <person name="Mardis E.R."/>
            <person name="Wilson R.K."/>
        </authorList>
    </citation>
    <scope>NUCLEOTIDE SEQUENCE [LARGE SCALE GENOMIC DNA]</scope>
    <source>
        <strain evidence="3">DSM 17135 / JCM 12973 / M2</strain>
    </source>
</reference>